<dbReference type="InterPro" id="IPR003439">
    <property type="entry name" value="ABC_transporter-like_ATP-bd"/>
</dbReference>
<comment type="caution">
    <text evidence="5">The sequence shown here is derived from an EMBL/GenBank/DDBJ whole genome shotgun (WGS) entry which is preliminary data.</text>
</comment>
<dbReference type="GO" id="GO:0016887">
    <property type="term" value="F:ATP hydrolysis activity"/>
    <property type="evidence" value="ECO:0007669"/>
    <property type="project" value="InterPro"/>
</dbReference>
<dbReference type="PANTHER" id="PTHR19211">
    <property type="entry name" value="ATP-BINDING TRANSPORT PROTEIN-RELATED"/>
    <property type="match status" value="1"/>
</dbReference>
<evidence type="ECO:0000256" key="3">
    <source>
        <dbReference type="ARBA" id="ARBA00022840"/>
    </source>
</evidence>
<evidence type="ECO:0000256" key="1">
    <source>
        <dbReference type="ARBA" id="ARBA00022737"/>
    </source>
</evidence>
<proteinExistence type="predicted"/>
<name>A0AA37TSS8_9RHOB</name>
<gene>
    <name evidence="5" type="ORF">GCM10010873_18160</name>
</gene>
<feature type="domain" description="ABC transporter" evidence="4">
    <location>
        <begin position="297"/>
        <end position="504"/>
    </location>
</feature>
<dbReference type="CDD" id="cd03221">
    <property type="entry name" value="ABCF_EF-3"/>
    <property type="match status" value="1"/>
</dbReference>
<feature type="domain" description="ABC transporter" evidence="4">
    <location>
        <begin position="3"/>
        <end position="222"/>
    </location>
</feature>
<dbReference type="InterPro" id="IPR050611">
    <property type="entry name" value="ABCF"/>
</dbReference>
<dbReference type="InterPro" id="IPR003593">
    <property type="entry name" value="AAA+_ATPase"/>
</dbReference>
<evidence type="ECO:0000256" key="2">
    <source>
        <dbReference type="ARBA" id="ARBA00022741"/>
    </source>
</evidence>
<reference evidence="5 6" key="1">
    <citation type="journal article" date="2014" name="Int. J. Syst. Evol. Microbiol.">
        <title>Complete genome sequence of Corynebacterium casei LMG S-19264T (=DSM 44701T), isolated from a smear-ripened cheese.</title>
        <authorList>
            <consortium name="US DOE Joint Genome Institute (JGI-PGF)"/>
            <person name="Walter F."/>
            <person name="Albersmeier A."/>
            <person name="Kalinowski J."/>
            <person name="Ruckert C."/>
        </authorList>
    </citation>
    <scope>NUCLEOTIDE SEQUENCE [LARGE SCALE GENOMIC DNA]</scope>
    <source>
        <strain evidence="5 6">NBRC 111766</strain>
    </source>
</reference>
<dbReference type="AlphaFoldDB" id="A0AA37TSS8"/>
<organism evidence="5 6">
    <name type="scientific">Cypionkella aquatica</name>
    <dbReference type="NCBI Taxonomy" id="1756042"/>
    <lineage>
        <taxon>Bacteria</taxon>
        <taxon>Pseudomonadati</taxon>
        <taxon>Pseudomonadota</taxon>
        <taxon>Alphaproteobacteria</taxon>
        <taxon>Rhodobacterales</taxon>
        <taxon>Paracoccaceae</taxon>
        <taxon>Cypionkella</taxon>
    </lineage>
</organism>
<keyword evidence="3" id="KW-0067">ATP-binding</keyword>
<evidence type="ECO:0000259" key="4">
    <source>
        <dbReference type="PROSITE" id="PS50893"/>
    </source>
</evidence>
<keyword evidence="2" id="KW-0547">Nucleotide-binding</keyword>
<keyword evidence="6" id="KW-1185">Reference proteome</keyword>
<dbReference type="PROSITE" id="PS50893">
    <property type="entry name" value="ABC_TRANSPORTER_2"/>
    <property type="match status" value="2"/>
</dbReference>
<sequence length="504" mass="54865">MTLLATKSLALTLGQSLFTDLTFSIEQGDRLGLIAANGRGKSSLLRCLAGMLEPTSGDVTRARGLKWALVDQDVPAAILPLTFRAATLAALDPDQAEYESWRAEIVLDDLAVPEALRDTPLGALSGGWQRTALLARAAITEPDLYLLDEPTNHLDLSRIGTLQRWLDALPRDTAVITTSHDRAFLDAATNRSLFLRATASRLFALPYSRARVALEETDAADSRRFENDLNKADQLRRQAAKLKNIGINSGSDLLITKTKQLKDRAEKLEAAARPAHRETSSGAIKLANSGTHAKALITLNDAPITTPDARPLFHTGQKWIERGDRVVILGANGTGKSQMIGAVLAAIQDAHPTIKAAATLVLGYSDQNLAQLPESMTPQALISQHANDQTTKTLLAGAGIKPDWQSWPLGKLSGGQKARLAMLLLRLSNPNFYLLDEPTNHLDIEGQEALQSELLTQGATCLLVSHDRDFIRAVGSRFWQVEKRRLIEVDSPEPFFAAELSRHS</sequence>
<accession>A0AA37TSS8</accession>
<keyword evidence="1" id="KW-0677">Repeat</keyword>
<dbReference type="SMART" id="SM00382">
    <property type="entry name" value="AAA"/>
    <property type="match status" value="2"/>
</dbReference>
<dbReference type="RefSeq" id="WP_284325035.1">
    <property type="nucleotide sequence ID" value="NZ_BSPP01000007.1"/>
</dbReference>
<dbReference type="SUPFAM" id="SSF52540">
    <property type="entry name" value="P-loop containing nucleoside triphosphate hydrolases"/>
    <property type="match status" value="2"/>
</dbReference>
<protein>
    <submittedName>
        <fullName evidence="5">ABC transporter</fullName>
    </submittedName>
</protein>
<evidence type="ECO:0000313" key="6">
    <source>
        <dbReference type="Proteomes" id="UP001157355"/>
    </source>
</evidence>
<dbReference type="Gene3D" id="3.40.50.300">
    <property type="entry name" value="P-loop containing nucleotide triphosphate hydrolases"/>
    <property type="match status" value="2"/>
</dbReference>
<dbReference type="GO" id="GO:0005524">
    <property type="term" value="F:ATP binding"/>
    <property type="evidence" value="ECO:0007669"/>
    <property type="project" value="UniProtKB-KW"/>
</dbReference>
<dbReference type="PANTHER" id="PTHR19211:SF14">
    <property type="entry name" value="ATP-BINDING CASSETTE SUB-FAMILY F MEMBER 1"/>
    <property type="match status" value="1"/>
</dbReference>
<dbReference type="InterPro" id="IPR027417">
    <property type="entry name" value="P-loop_NTPase"/>
</dbReference>
<dbReference type="EMBL" id="BSPP01000007">
    <property type="protein sequence ID" value="GLS86842.1"/>
    <property type="molecule type" value="Genomic_DNA"/>
</dbReference>
<dbReference type="Proteomes" id="UP001157355">
    <property type="component" value="Unassembled WGS sequence"/>
</dbReference>
<dbReference type="Pfam" id="PF00005">
    <property type="entry name" value="ABC_tran"/>
    <property type="match status" value="2"/>
</dbReference>
<evidence type="ECO:0000313" key="5">
    <source>
        <dbReference type="EMBL" id="GLS86842.1"/>
    </source>
</evidence>